<protein>
    <recommendedName>
        <fullName evidence="9">PGG domain-containing protein</fullName>
    </recommendedName>
</protein>
<dbReference type="PANTHER" id="PTHR24186:SF50">
    <property type="entry name" value="ANKYRIN REPEAT-CONTAINING PROTEIN ITN1-LIKE ISOFORM X1"/>
    <property type="match status" value="1"/>
</dbReference>
<sequence>MTYERSNSVHTSPYETRLLPTWTYERPNCVHVCCFSGRTYVLTRKGGRTALHDAAWRGEAKMLKFLIKCGGVEKLPQKMLWTMVDEQGDTALHKAVLNHKLEAVKLLIEADNDFEYTTNIYLCTNRDEEWTLLQHAAKNGDLSIIEDTIKFCPSCLELVDNEGKNFLHIAAKYERVQVVKHVLRAKDRAIDNVLNEEDYDGNTPLHVAAITGNELLTRCFLFDPRVIKTTENKEGQHVLHAVNFSYYKRKAGVFDIANTVDQSDLKEQSDFDPVVGALIATVSFTAGITVPGGYISDGPNQGTAVLSEKGSFVAFIISNTFALIFSLYAVFSHFCARRLSEDTDIKSQLKVATLCTLAAIYCMMVAFIAGSFAVLSNANWLCTISFLFFIFACRRIWKIVMQHKRSAAASQHKRPPKRSAHDE</sequence>
<organism evidence="10 11">
    <name type="scientific">Aquilegia coerulea</name>
    <name type="common">Rocky mountain columbine</name>
    <dbReference type="NCBI Taxonomy" id="218851"/>
    <lineage>
        <taxon>Eukaryota</taxon>
        <taxon>Viridiplantae</taxon>
        <taxon>Streptophyta</taxon>
        <taxon>Embryophyta</taxon>
        <taxon>Tracheophyta</taxon>
        <taxon>Spermatophyta</taxon>
        <taxon>Magnoliopsida</taxon>
        <taxon>Ranunculales</taxon>
        <taxon>Ranunculaceae</taxon>
        <taxon>Thalictroideae</taxon>
        <taxon>Aquilegia</taxon>
    </lineage>
</organism>
<dbReference type="InterPro" id="IPR002110">
    <property type="entry name" value="Ankyrin_rpt"/>
</dbReference>
<dbReference type="SMART" id="SM00248">
    <property type="entry name" value="ANK"/>
    <property type="match status" value="5"/>
</dbReference>
<dbReference type="EMBL" id="KZ305095">
    <property type="protein sequence ID" value="PIA27423.1"/>
    <property type="molecule type" value="Genomic_DNA"/>
</dbReference>
<evidence type="ECO:0000256" key="2">
    <source>
        <dbReference type="ARBA" id="ARBA00022692"/>
    </source>
</evidence>
<dbReference type="STRING" id="218851.A0A2G5C802"/>
<dbReference type="PROSITE" id="PS50088">
    <property type="entry name" value="ANK_REPEAT"/>
    <property type="match status" value="2"/>
</dbReference>
<dbReference type="SUPFAM" id="SSF48403">
    <property type="entry name" value="Ankyrin repeat"/>
    <property type="match status" value="1"/>
</dbReference>
<dbReference type="InParanoid" id="A0A2G5C802"/>
<dbReference type="AlphaFoldDB" id="A0A2G5C802"/>
<feature type="transmembrane region" description="Helical" evidence="8">
    <location>
        <begin position="351"/>
        <end position="372"/>
    </location>
</feature>
<keyword evidence="11" id="KW-1185">Reference proteome</keyword>
<feature type="transmembrane region" description="Helical" evidence="8">
    <location>
        <begin position="312"/>
        <end position="331"/>
    </location>
</feature>
<feature type="transmembrane region" description="Helical" evidence="8">
    <location>
        <begin position="378"/>
        <end position="397"/>
    </location>
</feature>
<keyword evidence="6 8" id="KW-0472">Membrane</keyword>
<evidence type="ECO:0000256" key="7">
    <source>
        <dbReference type="PROSITE-ProRule" id="PRU00023"/>
    </source>
</evidence>
<dbReference type="PROSITE" id="PS50297">
    <property type="entry name" value="ANK_REP_REGION"/>
    <property type="match status" value="2"/>
</dbReference>
<keyword evidence="2 8" id="KW-0812">Transmembrane</keyword>
<evidence type="ECO:0000313" key="11">
    <source>
        <dbReference type="Proteomes" id="UP000230069"/>
    </source>
</evidence>
<dbReference type="FunCoup" id="A0A2G5C802">
    <property type="interactions" value="101"/>
</dbReference>
<evidence type="ECO:0000259" key="9">
    <source>
        <dbReference type="Pfam" id="PF13962"/>
    </source>
</evidence>
<evidence type="ECO:0000256" key="3">
    <source>
        <dbReference type="ARBA" id="ARBA00022737"/>
    </source>
</evidence>
<feature type="domain" description="PGG" evidence="9">
    <location>
        <begin position="264"/>
        <end position="374"/>
    </location>
</feature>
<gene>
    <name evidence="10" type="ORF">AQUCO_07800040v1</name>
</gene>
<comment type="subcellular location">
    <subcellularLocation>
        <location evidence="1">Membrane</location>
        <topology evidence="1">Multi-pass membrane protein</topology>
    </subcellularLocation>
</comment>
<dbReference type="Gene3D" id="1.25.40.20">
    <property type="entry name" value="Ankyrin repeat-containing domain"/>
    <property type="match status" value="1"/>
</dbReference>
<evidence type="ECO:0000256" key="5">
    <source>
        <dbReference type="ARBA" id="ARBA00023043"/>
    </source>
</evidence>
<proteinExistence type="predicted"/>
<dbReference type="InterPro" id="IPR036770">
    <property type="entry name" value="Ankyrin_rpt-contain_sf"/>
</dbReference>
<evidence type="ECO:0000256" key="8">
    <source>
        <dbReference type="SAM" id="Phobius"/>
    </source>
</evidence>
<dbReference type="OrthoDB" id="10040922at2759"/>
<feature type="repeat" description="ANK" evidence="7">
    <location>
        <begin position="87"/>
        <end position="119"/>
    </location>
</feature>
<reference evidence="10 11" key="1">
    <citation type="submission" date="2017-09" db="EMBL/GenBank/DDBJ databases">
        <title>WGS assembly of Aquilegia coerulea Goldsmith.</title>
        <authorList>
            <person name="Hodges S."/>
            <person name="Kramer E."/>
            <person name="Nordborg M."/>
            <person name="Tomkins J."/>
            <person name="Borevitz J."/>
            <person name="Derieg N."/>
            <person name="Yan J."/>
            <person name="Mihaltcheva S."/>
            <person name="Hayes R.D."/>
            <person name="Rokhsar D."/>
        </authorList>
    </citation>
    <scope>NUCLEOTIDE SEQUENCE [LARGE SCALE GENOMIC DNA]</scope>
    <source>
        <strain evidence="11">cv. Goldsmith</strain>
    </source>
</reference>
<evidence type="ECO:0000256" key="6">
    <source>
        <dbReference type="ARBA" id="ARBA00023136"/>
    </source>
</evidence>
<evidence type="ECO:0000256" key="1">
    <source>
        <dbReference type="ARBA" id="ARBA00004141"/>
    </source>
</evidence>
<dbReference type="Pfam" id="PF12796">
    <property type="entry name" value="Ank_2"/>
    <property type="match status" value="2"/>
</dbReference>
<dbReference type="GO" id="GO:0005886">
    <property type="term" value="C:plasma membrane"/>
    <property type="evidence" value="ECO:0007669"/>
    <property type="project" value="TreeGrafter"/>
</dbReference>
<dbReference type="Pfam" id="PF13962">
    <property type="entry name" value="PGG"/>
    <property type="match status" value="1"/>
</dbReference>
<keyword evidence="4 8" id="KW-1133">Transmembrane helix</keyword>
<name>A0A2G5C802_AQUCA</name>
<dbReference type="InterPro" id="IPR026961">
    <property type="entry name" value="PGG_dom"/>
</dbReference>
<accession>A0A2G5C802</accession>
<keyword evidence="3" id="KW-0677">Repeat</keyword>
<feature type="repeat" description="ANK" evidence="7">
    <location>
        <begin position="46"/>
        <end position="70"/>
    </location>
</feature>
<keyword evidence="5 7" id="KW-0040">ANK repeat</keyword>
<dbReference type="Proteomes" id="UP000230069">
    <property type="component" value="Unassembled WGS sequence"/>
</dbReference>
<dbReference type="PANTHER" id="PTHR24186">
    <property type="entry name" value="PROTEIN PHOSPHATASE 1 REGULATORY SUBUNIT"/>
    <property type="match status" value="1"/>
</dbReference>
<evidence type="ECO:0000313" key="10">
    <source>
        <dbReference type="EMBL" id="PIA27423.1"/>
    </source>
</evidence>
<evidence type="ECO:0000256" key="4">
    <source>
        <dbReference type="ARBA" id="ARBA00022989"/>
    </source>
</evidence>